<dbReference type="PANTHER" id="PTHR11134">
    <property type="entry name" value="ADAPTOR COMPLEX SUBUNIT BETA FAMILY MEMBER"/>
    <property type="match status" value="1"/>
</dbReference>
<dbReference type="VEuPathDB" id="TriTrypDB:ECC02_008706"/>
<keyword evidence="5 6" id="KW-0472">Membrane</keyword>
<dbReference type="GO" id="GO:0012505">
    <property type="term" value="C:endomembrane system"/>
    <property type="evidence" value="ECO:0007669"/>
    <property type="project" value="UniProtKB-SubCell"/>
</dbReference>
<feature type="compositionally biased region" description="Low complexity" evidence="7">
    <location>
        <begin position="778"/>
        <end position="791"/>
    </location>
</feature>
<name>A0A7J6XWM2_TRYCR</name>
<dbReference type="SUPFAM" id="SSF48371">
    <property type="entry name" value="ARM repeat"/>
    <property type="match status" value="1"/>
</dbReference>
<feature type="region of interest" description="Disordered" evidence="7">
    <location>
        <begin position="698"/>
        <end position="791"/>
    </location>
</feature>
<dbReference type="EMBL" id="JABDHM010000098">
    <property type="protein sequence ID" value="KAF5218400.1"/>
    <property type="molecule type" value="Genomic_DNA"/>
</dbReference>
<feature type="compositionally biased region" description="Low complexity" evidence="7">
    <location>
        <begin position="749"/>
        <end position="759"/>
    </location>
</feature>
<dbReference type="PIRSF" id="PIRSF037096">
    <property type="entry name" value="AP3_complex_beta"/>
    <property type="match status" value="1"/>
</dbReference>
<dbReference type="InterPro" id="IPR011989">
    <property type="entry name" value="ARM-like"/>
</dbReference>
<evidence type="ECO:0000256" key="4">
    <source>
        <dbReference type="ARBA" id="ARBA00022927"/>
    </source>
</evidence>
<evidence type="ECO:0000256" key="5">
    <source>
        <dbReference type="ARBA" id="ARBA00023136"/>
    </source>
</evidence>
<evidence type="ECO:0000256" key="2">
    <source>
        <dbReference type="ARBA" id="ARBA00006613"/>
    </source>
</evidence>
<feature type="compositionally biased region" description="Low complexity" evidence="7">
    <location>
        <begin position="728"/>
        <end position="742"/>
    </location>
</feature>
<feature type="compositionally biased region" description="Basic and acidic residues" evidence="7">
    <location>
        <begin position="884"/>
        <end position="903"/>
    </location>
</feature>
<organism evidence="9 10">
    <name type="scientific">Trypanosoma cruzi</name>
    <dbReference type="NCBI Taxonomy" id="5693"/>
    <lineage>
        <taxon>Eukaryota</taxon>
        <taxon>Discoba</taxon>
        <taxon>Euglenozoa</taxon>
        <taxon>Kinetoplastea</taxon>
        <taxon>Metakinetoplastina</taxon>
        <taxon>Trypanosomatida</taxon>
        <taxon>Trypanosomatidae</taxon>
        <taxon>Trypanosoma</taxon>
        <taxon>Schizotrypanum</taxon>
    </lineage>
</organism>
<keyword evidence="3 6" id="KW-0813">Transport</keyword>
<keyword evidence="4 6" id="KW-0653">Protein transport</keyword>
<protein>
    <recommendedName>
        <fullName evidence="6">AP-3 complex subunit beta</fullName>
    </recommendedName>
</protein>
<comment type="subcellular location">
    <subcellularLocation>
        <location evidence="1">Endomembrane system</location>
    </subcellularLocation>
</comment>
<comment type="similarity">
    <text evidence="2 6">Belongs to the adaptor complexes large subunit family.</text>
</comment>
<reference evidence="9 10" key="1">
    <citation type="journal article" date="2019" name="Genome Biol. Evol.">
        <title>Nanopore Sequencing Significantly Improves Genome Assembly of the Protozoan Parasite Trypanosoma cruzi.</title>
        <authorList>
            <person name="Diaz-Viraque F."/>
            <person name="Pita S."/>
            <person name="Greif G."/>
            <person name="de Souza R.C.M."/>
            <person name="Iraola G."/>
            <person name="Robello C."/>
        </authorList>
    </citation>
    <scope>NUCLEOTIDE SEQUENCE [LARGE SCALE GENOMIC DNA]</scope>
    <source>
        <strain evidence="9 10">Berenice</strain>
    </source>
</reference>
<feature type="domain" description="Clathrin/coatomer adaptor adaptin-like N-terminal" evidence="8">
    <location>
        <begin position="50"/>
        <end position="631"/>
    </location>
</feature>
<dbReference type="InterPro" id="IPR002553">
    <property type="entry name" value="Clathrin/coatomer_adapt-like_N"/>
</dbReference>
<feature type="compositionally biased region" description="Low complexity" evidence="7">
    <location>
        <begin position="297"/>
        <end position="312"/>
    </location>
</feature>
<dbReference type="GO" id="GO:0006886">
    <property type="term" value="P:intracellular protein transport"/>
    <property type="evidence" value="ECO:0007669"/>
    <property type="project" value="InterPro"/>
</dbReference>
<feature type="region of interest" description="Disordered" evidence="7">
    <location>
        <begin position="272"/>
        <end position="312"/>
    </location>
</feature>
<dbReference type="OMA" id="HFLVRST"/>
<dbReference type="Pfam" id="PF01602">
    <property type="entry name" value="Adaptin_N"/>
    <property type="match status" value="1"/>
</dbReference>
<evidence type="ECO:0000256" key="1">
    <source>
        <dbReference type="ARBA" id="ARBA00004308"/>
    </source>
</evidence>
<gene>
    <name evidence="9" type="ORF">ECC02_008706</name>
</gene>
<accession>A0A7J6XWM2</accession>
<dbReference type="InterPro" id="IPR026739">
    <property type="entry name" value="AP_beta"/>
</dbReference>
<evidence type="ECO:0000259" key="8">
    <source>
        <dbReference type="Pfam" id="PF01602"/>
    </source>
</evidence>
<dbReference type="SMR" id="A0A7J6XWM2"/>
<dbReference type="Gene3D" id="1.25.10.10">
    <property type="entry name" value="Leucine-rich Repeat Variant"/>
    <property type="match status" value="1"/>
</dbReference>
<evidence type="ECO:0000256" key="3">
    <source>
        <dbReference type="ARBA" id="ARBA00022448"/>
    </source>
</evidence>
<evidence type="ECO:0000313" key="9">
    <source>
        <dbReference type="EMBL" id="KAF5218400.1"/>
    </source>
</evidence>
<dbReference type="InterPro" id="IPR016024">
    <property type="entry name" value="ARM-type_fold"/>
</dbReference>
<dbReference type="AlphaFoldDB" id="A0A7J6XWM2"/>
<feature type="region of interest" description="Disordered" evidence="7">
    <location>
        <begin position="840"/>
        <end position="903"/>
    </location>
</feature>
<dbReference type="VEuPathDB" id="TriTrypDB:BCY84_07122"/>
<dbReference type="Proteomes" id="UP000583944">
    <property type="component" value="Unassembled WGS sequence"/>
</dbReference>
<evidence type="ECO:0000256" key="6">
    <source>
        <dbReference type="PIRNR" id="PIRNR037096"/>
    </source>
</evidence>
<dbReference type="OrthoDB" id="302453at2759"/>
<evidence type="ECO:0000256" key="7">
    <source>
        <dbReference type="SAM" id="MobiDB-lite"/>
    </source>
</evidence>
<feature type="compositionally biased region" description="Basic and acidic residues" evidence="7">
    <location>
        <begin position="280"/>
        <end position="296"/>
    </location>
</feature>
<evidence type="ECO:0000313" key="10">
    <source>
        <dbReference type="Proteomes" id="UP000583944"/>
    </source>
</evidence>
<sequence length="903" mass="99263">MSRAIIAEKATLASERAKEFITGGGGNIVSRARSLISGDAQFFSVQPKLEDLRHHLDSDSLQEKRSAMKRIIAQMCKGNDMSNLFADVVKNIHTSSIELRKLIYLYITHYAEDRPNEALLSISAFQKDLMDPSMHVRSLALRMLSTIRIPAIQPLVLLAVTKSASDSEPLVRKTAAISLAQMHAISTNDEDSETVHKLLGQLLADKSPEVTSAAALSFIEICPDEMGLIHAVYRDLCRSLLDCDEWGQVVLLHVLLRYARTQFMDPNISSKPCLTKHTRKEKEKDSLKKHTADTKKSSTTSSSSSSSSSLSLTSCTESSSDAISRGNGHGSQKSIDFLLDADHRLLIDSVKPLFMSLNSAVVVAATSLFYHCAPSVELDVCVRPLLRLLGGPEEQHAIVLSAIYTVVLSRPEPFVPYIKEFYLLPHDVSDVRELKLRIISKLATKDNFMELFREFRVYVRSFHLDNVVDAVRGLGLIAGRLPKCAPQVMRLLVPLISHHNAEVVSECISVLRLLVIQGGDKTRTSQLVYRLLQQVVKDEITVESARASILWLVGENIQRHVAIATAAPECFRVFAKRFSQEGLDVKKQVLMLGCKIWLFLDGSSSMADRFCKLFFYVLELARFDEDYEVRDCGRLIQCAVNRQSDTFAALKHVLLSEKPLPQSNDPYVERTHYQLGTMSHLFGNSLFGYRKLPPWSEVPTDPMLRGPQAAGYDDDDDDDGSSRDFDSDASSTLYSSYSETSSPADGESSLDSLQSASSAEFCSEKDEEGEWGENTQRSSSSSSSSPASSVTSGADVAVAAATTVKCDSTKRVSCHVDPVTIPVTGEKTMGVCAHCSATPTGTDELKQDEGISTADVLQVTPPRDTAGAVSTEADASHPSPRPEPSMKEPRGGEHEEKMSGDEI</sequence>
<dbReference type="InterPro" id="IPR026740">
    <property type="entry name" value="AP3_beta"/>
</dbReference>
<dbReference type="GO" id="GO:0016192">
    <property type="term" value="P:vesicle-mediated transport"/>
    <property type="evidence" value="ECO:0007669"/>
    <property type="project" value="InterPro"/>
</dbReference>
<comment type="caution">
    <text evidence="9">The sequence shown here is derived from an EMBL/GenBank/DDBJ whole genome shotgun (WGS) entry which is preliminary data.</text>
</comment>
<proteinExistence type="inferred from homology"/>
<dbReference type="GO" id="GO:0030123">
    <property type="term" value="C:AP-3 adaptor complex"/>
    <property type="evidence" value="ECO:0007669"/>
    <property type="project" value="UniProtKB-UniRule"/>
</dbReference>